<feature type="compositionally biased region" description="Polar residues" evidence="1">
    <location>
        <begin position="745"/>
        <end position="756"/>
    </location>
</feature>
<dbReference type="EMBL" id="CDMY01000290">
    <property type="protein sequence ID" value="CEL99859.1"/>
    <property type="molecule type" value="Genomic_DNA"/>
</dbReference>
<feature type="region of interest" description="Disordered" evidence="1">
    <location>
        <begin position="214"/>
        <end position="235"/>
    </location>
</feature>
<keyword evidence="3" id="KW-1185">Reference proteome</keyword>
<evidence type="ECO:0000313" key="2">
    <source>
        <dbReference type="EMBL" id="CEL99859.1"/>
    </source>
</evidence>
<feature type="compositionally biased region" description="Acidic residues" evidence="1">
    <location>
        <begin position="855"/>
        <end position="867"/>
    </location>
</feature>
<evidence type="ECO:0008006" key="4">
    <source>
        <dbReference type="Google" id="ProtNLM"/>
    </source>
</evidence>
<gene>
    <name evidence="2" type="ORF">Vbra_22498</name>
</gene>
<feature type="region of interest" description="Disordered" evidence="1">
    <location>
        <begin position="726"/>
        <end position="784"/>
    </location>
</feature>
<organism evidence="2 3">
    <name type="scientific">Vitrella brassicaformis (strain CCMP3155)</name>
    <dbReference type="NCBI Taxonomy" id="1169540"/>
    <lineage>
        <taxon>Eukaryota</taxon>
        <taxon>Sar</taxon>
        <taxon>Alveolata</taxon>
        <taxon>Colpodellida</taxon>
        <taxon>Vitrellaceae</taxon>
        <taxon>Vitrella</taxon>
    </lineage>
</organism>
<feature type="region of interest" description="Disordered" evidence="1">
    <location>
        <begin position="853"/>
        <end position="1001"/>
    </location>
</feature>
<proteinExistence type="predicted"/>
<dbReference type="OMA" id="GVFHIRD"/>
<reference evidence="2 3" key="1">
    <citation type="submission" date="2014-11" db="EMBL/GenBank/DDBJ databases">
        <authorList>
            <person name="Zhu J."/>
            <person name="Qi W."/>
            <person name="Song R."/>
        </authorList>
    </citation>
    <scope>NUCLEOTIDE SEQUENCE [LARGE SCALE GENOMIC DNA]</scope>
</reference>
<dbReference type="AlphaFoldDB" id="A0A0G4EPU5"/>
<dbReference type="OrthoDB" id="332108at2759"/>
<feature type="region of interest" description="Disordered" evidence="1">
    <location>
        <begin position="304"/>
        <end position="336"/>
    </location>
</feature>
<feature type="compositionally biased region" description="Polar residues" evidence="1">
    <location>
        <begin position="992"/>
        <end position="1001"/>
    </location>
</feature>
<feature type="compositionally biased region" description="Acidic residues" evidence="1">
    <location>
        <begin position="316"/>
        <end position="334"/>
    </location>
</feature>
<evidence type="ECO:0000313" key="3">
    <source>
        <dbReference type="Proteomes" id="UP000041254"/>
    </source>
</evidence>
<accession>A0A0G4EPU5</accession>
<dbReference type="VEuPathDB" id="CryptoDB:Vbra_22498"/>
<dbReference type="Proteomes" id="UP000041254">
    <property type="component" value="Unassembled WGS sequence"/>
</dbReference>
<name>A0A0G4EPU5_VITBC</name>
<evidence type="ECO:0000256" key="1">
    <source>
        <dbReference type="SAM" id="MobiDB-lite"/>
    </source>
</evidence>
<dbReference type="InParanoid" id="A0A0G4EPU5"/>
<protein>
    <recommendedName>
        <fullName evidence="4">RAP domain-containing protein</fullName>
    </recommendedName>
</protein>
<sequence>MDERRQSVQGRSLLTAKGHNPAIPSLKRIYQMDGTALRRSIQETTRRHYRHREVWEAYMYRAAVLRSQMKVADATLIIHCFATIGKRVDSFLDYMLDGLRGRLHNFRLGHLALLLVSVCKLRREDRFLVEAALPVIYKKLTPQAPPKDIAVLAHAYVRIDGPSRQAVLDRVAAAIAPRIRKLENPLTLSLLLHAFTFPPSHMVPFTKRASFLHSNKRDDSGGAPVGPSATEAETPEAAVLRDAASASEPIRFAKGGSDESEAGDGLPHRALIQLLLDQASKHLHKFRSTDLMFLFLSMQQIFRRDKPPPPAAAEGEGTEEPQPGEEEWEEAADEDERRALRKVYGRHLGKKKRPSPLDTGTGMVPFLLLRQVTRQLQNVLFELRGPEFIKLLSTFPDIPPTAIDSVVKARVLEELRYRVADLEGDQALQVLHLLKRWADRSAFGGRVATTEDTFAPLPMDTRIGGIQRPTDLTVDKAPLEPIDEMQGLEVEGRPILPGLEADLCLRLMVGDGLSLLSVEEMLALGETLCASPSGFRLGPHRELAAHLVKHLRMTKAPHAPMTVARASWIFARLGVRDRRWASLCCTLDDEMPVASPAALTVLAGSLARLVLPTVADALNIFPLASTLTYSSTTHAVSVLLAAAIFDLSSRPKSLTPAMMTPVAQYVLHNRDALSEDERTSLGFVACSRILDECPETVKQFFHECTWSCQPVAAHHRRTSSLDLPAMYSAKPPLRPNADTFLPPSLTRTHNANQQPEDPSPDSTAPTAPPLRDRDRAPVEASQLDSGLSARWCGGRHVSPLVSNSFPQRVRRELRSWQRVHVLEDVRVGPLVVPFAVSLVSLARHLREHPLMPLEMSEESSEGEDNTEDGIFGKGDREEEESDGEREESCRSGNTVADASEEDSTNDWMTLGDELETGRDKESQPPVAAATRGGRGRRSKRPSIDSPAHTTNESHKPTIQEEEEPPPSAAPEEDMKTSSLGEGRVRAAPPSQPFSTGSTPSAASPEEHVLVYLLWHDWDFYWEGPAVRQFGRHKYKSHLVTAQKFAELNALRALGWQVICVSERDWIDAEGRHAQSWAGQWRKRHILQQIAHLSNAGRKREGGGGGE</sequence>